<proteinExistence type="predicted"/>
<keyword evidence="2" id="KW-1185">Reference proteome</keyword>
<dbReference type="AlphaFoldDB" id="A0A6M0JYC4"/>
<dbReference type="Proteomes" id="UP000483379">
    <property type="component" value="Unassembled WGS sequence"/>
</dbReference>
<reference evidence="1 2" key="1">
    <citation type="submission" date="2020-02" db="EMBL/GenBank/DDBJ databases">
        <title>Genome sequences of Thiorhodococcus mannitoliphagus and Thiorhodococcus minor, purple sulfur photosynthetic bacteria in the gammaproteobacterial family, Chromatiaceae.</title>
        <authorList>
            <person name="Aviles F.A."/>
            <person name="Meyer T.E."/>
            <person name="Kyndt J.A."/>
        </authorList>
    </citation>
    <scope>NUCLEOTIDE SEQUENCE [LARGE SCALE GENOMIC DNA]</scope>
    <source>
        <strain evidence="1 2">DSM 11518</strain>
    </source>
</reference>
<dbReference type="RefSeq" id="WP_164452496.1">
    <property type="nucleotide sequence ID" value="NZ_JAAIJQ010000021.1"/>
</dbReference>
<name>A0A6M0JYC4_9GAMM</name>
<dbReference type="EMBL" id="JAAIJQ010000021">
    <property type="protein sequence ID" value="NEV62021.1"/>
    <property type="molecule type" value="Genomic_DNA"/>
</dbReference>
<sequence>MVFIETSLFSRLVARYLTDDQYAALQAALMLHPDAGDLVPGSGGVRKLRWSGSGRGKRGGLRIIYYWRNRSGQVWLLTLYAKNDQSNIPPHVLRAIAEEISDE</sequence>
<protein>
    <submittedName>
        <fullName evidence="1">Type II toxin-antitoxin system RelE/ParE family toxin</fullName>
    </submittedName>
</protein>
<dbReference type="InterPro" id="IPR009387">
    <property type="entry name" value="HigB-2"/>
</dbReference>
<organism evidence="1 2">
    <name type="scientific">Thiorhodococcus minor</name>
    <dbReference type="NCBI Taxonomy" id="57489"/>
    <lineage>
        <taxon>Bacteria</taxon>
        <taxon>Pseudomonadati</taxon>
        <taxon>Pseudomonadota</taxon>
        <taxon>Gammaproteobacteria</taxon>
        <taxon>Chromatiales</taxon>
        <taxon>Chromatiaceae</taxon>
        <taxon>Thiorhodococcus</taxon>
    </lineage>
</organism>
<dbReference type="PIRSF" id="PIRSF039032">
    <property type="entry name" value="HigB-2"/>
    <property type="match status" value="1"/>
</dbReference>
<dbReference type="Pfam" id="PF06296">
    <property type="entry name" value="RelE"/>
    <property type="match status" value="1"/>
</dbReference>
<accession>A0A6M0JYC4</accession>
<evidence type="ECO:0000313" key="2">
    <source>
        <dbReference type="Proteomes" id="UP000483379"/>
    </source>
</evidence>
<comment type="caution">
    <text evidence="1">The sequence shown here is derived from an EMBL/GenBank/DDBJ whole genome shotgun (WGS) entry which is preliminary data.</text>
</comment>
<gene>
    <name evidence="1" type="ORF">G3446_08980</name>
</gene>
<evidence type="ECO:0000313" key="1">
    <source>
        <dbReference type="EMBL" id="NEV62021.1"/>
    </source>
</evidence>